<accession>A0A7U9PW28</accession>
<comment type="caution">
    <text evidence="1">The sequence shown here is derived from an EMBL/GenBank/DDBJ whole genome shotgun (WGS) entry which is preliminary data.</text>
</comment>
<proteinExistence type="predicted"/>
<evidence type="ECO:0000313" key="2">
    <source>
        <dbReference type="Proteomes" id="UP000287830"/>
    </source>
</evidence>
<dbReference type="Proteomes" id="UP000287830">
    <property type="component" value="Unassembled WGS sequence"/>
</dbReference>
<dbReference type="AlphaFoldDB" id="A0A7U9PW28"/>
<organism evidence="1 2">
    <name type="scientific">Streptomyces chrestomyceticus JCM 4735</name>
    <dbReference type="NCBI Taxonomy" id="1306181"/>
    <lineage>
        <taxon>Bacteria</taxon>
        <taxon>Bacillati</taxon>
        <taxon>Actinomycetota</taxon>
        <taxon>Actinomycetes</taxon>
        <taxon>Kitasatosporales</taxon>
        <taxon>Streptomycetaceae</taxon>
        <taxon>Streptomyces</taxon>
    </lineage>
</organism>
<gene>
    <name evidence="1" type="ORF">OEIGOIKO_00874</name>
</gene>
<dbReference type="EMBL" id="BHZC01000001">
    <property type="protein sequence ID" value="GCD33155.1"/>
    <property type="molecule type" value="Genomic_DNA"/>
</dbReference>
<protein>
    <recommendedName>
        <fullName evidence="3">Knr4/Smi1-like domain-containing protein</fullName>
    </recommendedName>
</protein>
<name>A0A7U9PW28_9ACTN</name>
<reference evidence="1 2" key="1">
    <citation type="submission" date="2018-11" db="EMBL/GenBank/DDBJ databases">
        <title>Whole genome sequence of Streptomyces chrestomyceticus NBRC 13444(T).</title>
        <authorList>
            <person name="Komaki H."/>
            <person name="Tamura T."/>
        </authorList>
    </citation>
    <scope>NUCLEOTIDE SEQUENCE [LARGE SCALE GENOMIC DNA]</scope>
    <source>
        <strain evidence="1 2">NBRC 13444</strain>
    </source>
</reference>
<evidence type="ECO:0000313" key="1">
    <source>
        <dbReference type="EMBL" id="GCD33155.1"/>
    </source>
</evidence>
<evidence type="ECO:0008006" key="3">
    <source>
        <dbReference type="Google" id="ProtNLM"/>
    </source>
</evidence>
<sequence>MLWTTGVAVSDWSALFAEMETAKRRVMASDREGLWRHESRKPPAAPERIAEITAETRCPVDPEYAEFLLHADGWPAVLQDIDLFGTADFGSAAYAQAQELVRVAEEEGIVERESGSARLIPMGASRTDIDILVMPWATELVRPAPVIWLAGGEIERYRTFSEFFRGMIAENHAEADSLA</sequence>